<sequence>MGRRMGRWRVVLGVLAMVMGLYLWWLQAPLPVQAATINGKGRPSATPVGVFGFYLNTGFSLQPEDRYTYLNAPGKQILTTDTAHSMWAIVTGLTASDHFQWYQSTDAGQSWSKVNKGQQSDLTLPTDKVGTTYYQQSFQYYTIVPIPFVTATYYSRVATVETLPTPVDATKLTVTSDNHYLYNNQVFDGKKVAATTYVHATPEPANATGELTWTSSDPTLATVDAHTGKVTANTAEKAGSVTITGTLTNHDQSTITDHTTIDIGGGLMDQSAAEGQTATFHVLGGDQQAPDQVAWYRLASGSSQATKVATIKGAAGLTYTTPATKKADDQAKYYATATYTMYDEQEKPQTQTVTTRQATLTVQPDTTPDVRITSKVKNLTDSTGDTDQQLSNVITGDHFTISGTLQDANGDTAMADGDLIISIPGSAQVTNFTVDDAEAQYYVKVAPDGLSKQLIVSGVQLDWVFPKSFRVTLTSQQSALRRYSTRVQLISYDSKNQQLGTYQGDPLTINFTDGNLHATANPVNFGTVGPAELGQDVPAQGQTDLLDVTDYRREKVATQVGLQQVTPFQNGTQELPATLNFDNGQGRRLPITADPQPVAEIAANQSVPAIGPSQGQRLDFHLNALASQLGHYTATIQWTFISGPQG</sequence>
<evidence type="ECO:0000259" key="1">
    <source>
        <dbReference type="SMART" id="SM00635"/>
    </source>
</evidence>
<dbReference type="Proteomes" id="UP000297348">
    <property type="component" value="Unassembled WGS sequence"/>
</dbReference>
<accession>A0A4Z0J732</accession>
<dbReference type="SUPFAM" id="SSF49373">
    <property type="entry name" value="Invasin/intimin cell-adhesion fragments"/>
    <property type="match status" value="1"/>
</dbReference>
<proteinExistence type="predicted"/>
<dbReference type="RefSeq" id="WP_135368322.1">
    <property type="nucleotide sequence ID" value="NZ_RKLX01000013.1"/>
</dbReference>
<name>A0A4Z0J732_9LACO</name>
<dbReference type="EMBL" id="RKLX01000013">
    <property type="protein sequence ID" value="TGD18401.1"/>
    <property type="molecule type" value="Genomic_DNA"/>
</dbReference>
<reference evidence="2 3" key="1">
    <citation type="submission" date="2018-10" db="EMBL/GenBank/DDBJ databases">
        <title>Lactobacillus sp. R7 and Lactobacillus sp. R19 isolated from fermented mustard green product of Taiwan.</title>
        <authorList>
            <person name="Lin S.-T."/>
        </authorList>
    </citation>
    <scope>NUCLEOTIDE SEQUENCE [LARGE SCALE GENOMIC DNA]</scope>
    <source>
        <strain evidence="2 3">BCRC 81129</strain>
    </source>
</reference>
<dbReference type="InterPro" id="IPR008964">
    <property type="entry name" value="Invasin/intimin_cell_adhesion"/>
</dbReference>
<dbReference type="SMART" id="SM00635">
    <property type="entry name" value="BID_2"/>
    <property type="match status" value="1"/>
</dbReference>
<dbReference type="OrthoDB" id="2318209at2"/>
<evidence type="ECO:0000313" key="3">
    <source>
        <dbReference type="Proteomes" id="UP000297348"/>
    </source>
</evidence>
<dbReference type="Pfam" id="PF02368">
    <property type="entry name" value="Big_2"/>
    <property type="match status" value="1"/>
</dbReference>
<keyword evidence="3" id="KW-1185">Reference proteome</keyword>
<organism evidence="2 3">
    <name type="scientific">Levilactobacillus suantsaiihabitans</name>
    <dbReference type="NCBI Taxonomy" id="2487722"/>
    <lineage>
        <taxon>Bacteria</taxon>
        <taxon>Bacillati</taxon>
        <taxon>Bacillota</taxon>
        <taxon>Bacilli</taxon>
        <taxon>Lactobacillales</taxon>
        <taxon>Lactobacillaceae</taxon>
        <taxon>Levilactobacillus</taxon>
    </lineage>
</organism>
<comment type="caution">
    <text evidence="2">The sequence shown here is derived from an EMBL/GenBank/DDBJ whole genome shotgun (WGS) entry which is preliminary data.</text>
</comment>
<evidence type="ECO:0000313" key="2">
    <source>
        <dbReference type="EMBL" id="TGD18401.1"/>
    </source>
</evidence>
<gene>
    <name evidence="2" type="ORF">EGT51_08815</name>
</gene>
<dbReference type="AlphaFoldDB" id="A0A4Z0J732"/>
<protein>
    <submittedName>
        <fullName evidence="2">Ig domain-containing protein</fullName>
    </submittedName>
</protein>
<dbReference type="InterPro" id="IPR003343">
    <property type="entry name" value="Big_2"/>
</dbReference>
<feature type="domain" description="BIG2" evidence="1">
    <location>
        <begin position="168"/>
        <end position="257"/>
    </location>
</feature>
<dbReference type="Gene3D" id="2.60.40.1080">
    <property type="match status" value="1"/>
</dbReference>